<sequence>MYINLYHQIIISFICTQMRFHVLSDIHLEFFQHDHVPIDTFLTIPNEPKNHTLLLAGDIGYPWMNNYIHFMKDACKVFEHVLFILGNHEFYSNGKYTMEEINVLASRMADELKLENLHCLQNQAFELKEENLVILGTTLWSPISKQNESNIKHSISDYRCISSTEKWNNITCAEVTQHYNTNKKWLETQLTQLKQLQQVSNKQVIVLTHHVPSLTTLIADKYKGSPEKEATNEAFGSNLEGLMEQFENLKYWVAGHTHTGFQTKIHHTQIRMNPRGYSIGEEKAENSNFILDCIFDL</sequence>
<dbReference type="GO" id="GO:0016787">
    <property type="term" value="F:hydrolase activity"/>
    <property type="evidence" value="ECO:0007669"/>
    <property type="project" value="InterPro"/>
</dbReference>
<organism evidence="2">
    <name type="scientific">Sylvanvirus sp</name>
    <dbReference type="NCBI Taxonomy" id="2487774"/>
    <lineage>
        <taxon>Viruses</taxon>
    </lineage>
</organism>
<reference evidence="2" key="1">
    <citation type="submission" date="2018-10" db="EMBL/GenBank/DDBJ databases">
        <title>Hidden diversity of soil giant viruses.</title>
        <authorList>
            <person name="Schulz F."/>
            <person name="Alteio L."/>
            <person name="Goudeau D."/>
            <person name="Ryan E.M."/>
            <person name="Malmstrom R.R."/>
            <person name="Blanchard J."/>
            <person name="Woyke T."/>
        </authorList>
    </citation>
    <scope>NUCLEOTIDE SEQUENCE</scope>
    <source>
        <strain evidence="2">SYV1</strain>
    </source>
</reference>
<proteinExistence type="predicted"/>
<dbReference type="InterPro" id="IPR004843">
    <property type="entry name" value="Calcineurin-like_PHP"/>
</dbReference>
<dbReference type="EMBL" id="MK072517">
    <property type="protein sequence ID" value="AYV86856.1"/>
    <property type="molecule type" value="Genomic_DNA"/>
</dbReference>
<accession>A0A3G5AI62</accession>
<name>A0A3G5AI62_9VIRU</name>
<gene>
    <name evidence="2" type="ORF">Sylvanvirus11_19</name>
</gene>
<dbReference type="PANTHER" id="PTHR37844:SF2">
    <property type="entry name" value="SER_THR PROTEIN PHOSPHATASE SUPERFAMILY (AFU_ORTHOLOGUE AFUA_1G14840)"/>
    <property type="match status" value="1"/>
</dbReference>
<dbReference type="Gene3D" id="3.60.21.10">
    <property type="match status" value="1"/>
</dbReference>
<feature type="domain" description="Calcineurin-like phosphoesterase" evidence="1">
    <location>
        <begin position="18"/>
        <end position="259"/>
    </location>
</feature>
<dbReference type="InterPro" id="IPR029052">
    <property type="entry name" value="Metallo-depent_PP-like"/>
</dbReference>
<dbReference type="Pfam" id="PF00149">
    <property type="entry name" value="Metallophos"/>
    <property type="match status" value="1"/>
</dbReference>
<protein>
    <submittedName>
        <fullName evidence="2">Metallophosphatase</fullName>
    </submittedName>
</protein>
<evidence type="ECO:0000259" key="1">
    <source>
        <dbReference type="Pfam" id="PF00149"/>
    </source>
</evidence>
<evidence type="ECO:0000313" key="2">
    <source>
        <dbReference type="EMBL" id="AYV86856.1"/>
    </source>
</evidence>
<dbReference type="SUPFAM" id="SSF56300">
    <property type="entry name" value="Metallo-dependent phosphatases"/>
    <property type="match status" value="1"/>
</dbReference>
<dbReference type="PANTHER" id="PTHR37844">
    <property type="entry name" value="SER/THR PROTEIN PHOSPHATASE SUPERFAMILY (AFU_ORTHOLOGUE AFUA_1G14840)"/>
    <property type="match status" value="1"/>
</dbReference>